<name>A0A517N094_9BACT</name>
<reference evidence="3 4" key="1">
    <citation type="submission" date="2019-02" db="EMBL/GenBank/DDBJ databases">
        <title>Deep-cultivation of Planctomycetes and their phenomic and genomic characterization uncovers novel biology.</title>
        <authorList>
            <person name="Wiegand S."/>
            <person name="Jogler M."/>
            <person name="Boedeker C."/>
            <person name="Pinto D."/>
            <person name="Vollmers J."/>
            <person name="Rivas-Marin E."/>
            <person name="Kohn T."/>
            <person name="Peeters S.H."/>
            <person name="Heuer A."/>
            <person name="Rast P."/>
            <person name="Oberbeckmann S."/>
            <person name="Bunk B."/>
            <person name="Jeske O."/>
            <person name="Meyerdierks A."/>
            <person name="Storesund J.E."/>
            <person name="Kallscheuer N."/>
            <person name="Luecker S."/>
            <person name="Lage O.M."/>
            <person name="Pohl T."/>
            <person name="Merkel B.J."/>
            <person name="Hornburger P."/>
            <person name="Mueller R.-W."/>
            <person name="Bruemmer F."/>
            <person name="Labrenz M."/>
            <person name="Spormann A.M."/>
            <person name="Op den Camp H."/>
            <person name="Overmann J."/>
            <person name="Amann R."/>
            <person name="Jetten M.S.M."/>
            <person name="Mascher T."/>
            <person name="Medema M.H."/>
            <person name="Devos D.P."/>
            <person name="Kaster A.-K."/>
            <person name="Ovreas L."/>
            <person name="Rohde M."/>
            <person name="Galperin M.Y."/>
            <person name="Jogler C."/>
        </authorList>
    </citation>
    <scope>NUCLEOTIDE SEQUENCE [LARGE SCALE GENOMIC DNA]</scope>
    <source>
        <strain evidence="3 4">HG15A2</strain>
    </source>
</reference>
<dbReference type="OrthoDB" id="200452at2"/>
<evidence type="ECO:0000256" key="2">
    <source>
        <dbReference type="SAM" id="SignalP"/>
    </source>
</evidence>
<feature type="signal peptide" evidence="2">
    <location>
        <begin position="1"/>
        <end position="29"/>
    </location>
</feature>
<dbReference type="EMBL" id="CP036263">
    <property type="protein sequence ID" value="QDT00562.1"/>
    <property type="molecule type" value="Genomic_DNA"/>
</dbReference>
<dbReference type="KEGG" id="amob:HG15A2_39000"/>
<sequence length="529" mass="59817" precursor="true">MTRLRKRWHLILFVSHLVFSVQFLTDAQAQRNDQAKGENSLKDFRGVVPEQLLVPVVIEKNVESNGISELARLDGLIRRVEPGDTEERIWDIADGVTPVPSRDAFPLLHEIADKNRQYIEQLESISHLTYIPQLEMGAGPKGFFSALHLRDAARLEITLLLEEGETAEATTLCLACFRIGDKLMQSNGNLNCVKEGYEFQRTSLIAAAQLFINERVSAKAAEQLFQVVNEGIARPFSLEARLCHDFQFYHQPWLASLPRGDDLKQAIDAQLEYMVPEDASPEHRKRVTTELEKRRKPILEMLDSHKEAYNWEATVRLLAKSYESELTQGYPAPEETEKTEDGEVSVWPREISLNPLSTFGGYFGKSFEMPDEAKLAQAKRQLAGVTNPFGKHLIRGLGPDPSARIYRAYILDLSLRSTQLGTQLFRLRRGQLPESLAQVVDDGIIESVPIDPYGGHLKYDATKKIIWSIGPNRINELGKFEPDDARFLNWMRSSFNLEHLGPKLPESAGPKPDDKAIRVLVPGDRPSRE</sequence>
<evidence type="ECO:0000256" key="1">
    <source>
        <dbReference type="SAM" id="MobiDB-lite"/>
    </source>
</evidence>
<keyword evidence="4" id="KW-1185">Reference proteome</keyword>
<evidence type="ECO:0000313" key="3">
    <source>
        <dbReference type="EMBL" id="QDT00562.1"/>
    </source>
</evidence>
<accession>A0A517N094</accession>
<dbReference type="RefSeq" id="WP_145062143.1">
    <property type="nucleotide sequence ID" value="NZ_CP036263.1"/>
</dbReference>
<feature type="chain" id="PRO_5022104130" evidence="2">
    <location>
        <begin position="30"/>
        <end position="529"/>
    </location>
</feature>
<protein>
    <submittedName>
        <fullName evidence="3">Uncharacterized protein</fullName>
    </submittedName>
</protein>
<dbReference type="Proteomes" id="UP000319852">
    <property type="component" value="Chromosome"/>
</dbReference>
<dbReference type="AlphaFoldDB" id="A0A517N094"/>
<keyword evidence="2" id="KW-0732">Signal</keyword>
<organism evidence="3 4">
    <name type="scientific">Adhaeretor mobilis</name>
    <dbReference type="NCBI Taxonomy" id="1930276"/>
    <lineage>
        <taxon>Bacteria</taxon>
        <taxon>Pseudomonadati</taxon>
        <taxon>Planctomycetota</taxon>
        <taxon>Planctomycetia</taxon>
        <taxon>Pirellulales</taxon>
        <taxon>Lacipirellulaceae</taxon>
        <taxon>Adhaeretor</taxon>
    </lineage>
</organism>
<proteinExistence type="predicted"/>
<evidence type="ECO:0000313" key="4">
    <source>
        <dbReference type="Proteomes" id="UP000319852"/>
    </source>
</evidence>
<feature type="region of interest" description="Disordered" evidence="1">
    <location>
        <begin position="501"/>
        <end position="529"/>
    </location>
</feature>
<gene>
    <name evidence="3" type="ORF">HG15A2_39000</name>
</gene>